<sequence>MRPRLLLWVAALALAVGHGAAQCPKSGCGIWAATPVASTQPRLWRRGQGRVTAVLTTGQAVPDRRARRLEARRRLAEAKAEARAAERAAEQAEQMAERLAEAAEREAERLADAAERAAERRSQSRRRAARVRSRTTEKPVQRVLADIL</sequence>
<reference evidence="3 4" key="1">
    <citation type="submission" date="2019-07" db="EMBL/GenBank/DDBJ databases">
        <title>Draft genome assembly of a fouling barnacle, Amphibalanus amphitrite (Darwin, 1854): The first reference genome for Thecostraca.</title>
        <authorList>
            <person name="Kim W."/>
        </authorList>
    </citation>
    <scope>NUCLEOTIDE SEQUENCE [LARGE SCALE GENOMIC DNA]</scope>
    <source>
        <strain evidence="3">SNU_AA5</strain>
        <tissue evidence="3">Soma without cirri and trophi</tissue>
    </source>
</reference>
<evidence type="ECO:0000256" key="1">
    <source>
        <dbReference type="SAM" id="MobiDB-lite"/>
    </source>
</evidence>
<evidence type="ECO:0000256" key="2">
    <source>
        <dbReference type="SAM" id="SignalP"/>
    </source>
</evidence>
<feature type="compositionally biased region" description="Basic residues" evidence="1">
    <location>
        <begin position="123"/>
        <end position="133"/>
    </location>
</feature>
<gene>
    <name evidence="3" type="ORF">FJT64_016035</name>
</gene>
<comment type="caution">
    <text evidence="3">The sequence shown here is derived from an EMBL/GenBank/DDBJ whole genome shotgun (WGS) entry which is preliminary data.</text>
</comment>
<evidence type="ECO:0000313" key="4">
    <source>
        <dbReference type="Proteomes" id="UP000440578"/>
    </source>
</evidence>
<proteinExistence type="predicted"/>
<feature type="compositionally biased region" description="Basic and acidic residues" evidence="1">
    <location>
        <begin position="85"/>
        <end position="122"/>
    </location>
</feature>
<dbReference type="EMBL" id="VIIS01000094">
    <property type="protein sequence ID" value="KAF0313432.1"/>
    <property type="molecule type" value="Genomic_DNA"/>
</dbReference>
<organism evidence="3 4">
    <name type="scientific">Amphibalanus amphitrite</name>
    <name type="common">Striped barnacle</name>
    <name type="synonym">Balanus amphitrite</name>
    <dbReference type="NCBI Taxonomy" id="1232801"/>
    <lineage>
        <taxon>Eukaryota</taxon>
        <taxon>Metazoa</taxon>
        <taxon>Ecdysozoa</taxon>
        <taxon>Arthropoda</taxon>
        <taxon>Crustacea</taxon>
        <taxon>Multicrustacea</taxon>
        <taxon>Cirripedia</taxon>
        <taxon>Thoracica</taxon>
        <taxon>Thoracicalcarea</taxon>
        <taxon>Balanomorpha</taxon>
        <taxon>Balanoidea</taxon>
        <taxon>Balanidae</taxon>
        <taxon>Amphibalaninae</taxon>
        <taxon>Amphibalanus</taxon>
    </lineage>
</organism>
<protein>
    <submittedName>
        <fullName evidence="3">Uncharacterized protein</fullName>
    </submittedName>
</protein>
<dbReference type="Proteomes" id="UP000440578">
    <property type="component" value="Unassembled WGS sequence"/>
</dbReference>
<evidence type="ECO:0000313" key="3">
    <source>
        <dbReference type="EMBL" id="KAF0313432.1"/>
    </source>
</evidence>
<keyword evidence="2" id="KW-0732">Signal</keyword>
<dbReference type="AlphaFoldDB" id="A0A6A4XFU3"/>
<name>A0A6A4XFU3_AMPAM</name>
<feature type="signal peptide" evidence="2">
    <location>
        <begin position="1"/>
        <end position="21"/>
    </location>
</feature>
<feature type="chain" id="PRO_5025558533" evidence="2">
    <location>
        <begin position="22"/>
        <end position="148"/>
    </location>
</feature>
<keyword evidence="4" id="KW-1185">Reference proteome</keyword>
<feature type="region of interest" description="Disordered" evidence="1">
    <location>
        <begin position="85"/>
        <end position="148"/>
    </location>
</feature>
<accession>A0A6A4XFU3</accession>